<evidence type="ECO:0000313" key="3">
    <source>
        <dbReference type="Proteomes" id="UP000186112"/>
    </source>
</evidence>
<organism evidence="2 3">
    <name type="scientific">Tissierella creatinophila DSM 6911</name>
    <dbReference type="NCBI Taxonomy" id="1123403"/>
    <lineage>
        <taxon>Bacteria</taxon>
        <taxon>Bacillati</taxon>
        <taxon>Bacillota</taxon>
        <taxon>Tissierellia</taxon>
        <taxon>Tissierellales</taxon>
        <taxon>Tissierellaceae</taxon>
        <taxon>Tissierella</taxon>
    </lineage>
</organism>
<dbReference type="Pfam" id="PF21841">
    <property type="entry name" value="DUF6900"/>
    <property type="match status" value="1"/>
</dbReference>
<proteinExistence type="predicted"/>
<dbReference type="InterPro" id="IPR054195">
    <property type="entry name" value="DUF6900"/>
</dbReference>
<name>A0A1U7M5I0_TISCR</name>
<protein>
    <recommendedName>
        <fullName evidence="1">DUF6900 domain-containing protein</fullName>
    </recommendedName>
</protein>
<dbReference type="EMBL" id="LTDM01000022">
    <property type="protein sequence ID" value="OLS02567.1"/>
    <property type="molecule type" value="Genomic_DNA"/>
</dbReference>
<sequence length="58" mass="6752">MNKKTERKLEEIAKEQLFIETLETRMSDGLDFHDVSVWGVKEALRLAFELGKAEGEKR</sequence>
<feature type="domain" description="DUF6900" evidence="1">
    <location>
        <begin position="5"/>
        <end position="54"/>
    </location>
</feature>
<reference evidence="2 3" key="1">
    <citation type="submission" date="2016-02" db="EMBL/GenBank/DDBJ databases">
        <title>Genome sequence of Tissierella creatinophila DSM 6911.</title>
        <authorList>
            <person name="Poehlein A."/>
            <person name="Daniel R."/>
        </authorList>
    </citation>
    <scope>NUCLEOTIDE SEQUENCE [LARGE SCALE GENOMIC DNA]</scope>
    <source>
        <strain evidence="2 3">DSM 6911</strain>
    </source>
</reference>
<dbReference type="AlphaFoldDB" id="A0A1U7M5I0"/>
<gene>
    <name evidence="2" type="ORF">TICRE_13680</name>
</gene>
<dbReference type="RefSeq" id="WP_198927510.1">
    <property type="nucleotide sequence ID" value="NZ_LTDM01000022.1"/>
</dbReference>
<keyword evidence="3" id="KW-1185">Reference proteome</keyword>
<evidence type="ECO:0000313" key="2">
    <source>
        <dbReference type="EMBL" id="OLS02567.1"/>
    </source>
</evidence>
<dbReference type="Proteomes" id="UP000186112">
    <property type="component" value="Unassembled WGS sequence"/>
</dbReference>
<comment type="caution">
    <text evidence="2">The sequence shown here is derived from an EMBL/GenBank/DDBJ whole genome shotgun (WGS) entry which is preliminary data.</text>
</comment>
<evidence type="ECO:0000259" key="1">
    <source>
        <dbReference type="Pfam" id="PF21841"/>
    </source>
</evidence>
<accession>A0A1U7M5I0</accession>